<keyword evidence="1" id="KW-1133">Transmembrane helix</keyword>
<keyword evidence="1" id="KW-0812">Transmembrane</keyword>
<sequence>MVLASAGTAQAYIGPGAGFAVMGSFLAMFAAIFSAVVALFTWPIRYVIRAIKHRHAFARAKIKRCVILGLDGLDPNLAEKFLAEGKLPNFARLKEKGCFKRLATTVPSMSPVAWSSFQTGSNPGKHNIFDFLTRDTRTYMPKLSSVDIRGPRRNISIGKFQIPLGKADIRLLRKGKPFWKT</sequence>
<evidence type="ECO:0000313" key="2">
    <source>
        <dbReference type="EMBL" id="GAG24703.1"/>
    </source>
</evidence>
<dbReference type="EMBL" id="BARS01030686">
    <property type="protein sequence ID" value="GAG24703.1"/>
    <property type="molecule type" value="Genomic_DNA"/>
</dbReference>
<name>X0WJM1_9ZZZZ</name>
<evidence type="ECO:0008006" key="3">
    <source>
        <dbReference type="Google" id="ProtNLM"/>
    </source>
</evidence>
<dbReference type="InterPro" id="IPR017850">
    <property type="entry name" value="Alkaline_phosphatase_core_sf"/>
</dbReference>
<feature type="non-terminal residue" evidence="2">
    <location>
        <position position="181"/>
    </location>
</feature>
<reference evidence="2" key="1">
    <citation type="journal article" date="2014" name="Front. Microbiol.">
        <title>High frequency of phylogenetically diverse reductive dehalogenase-homologous genes in deep subseafloor sedimentary metagenomes.</title>
        <authorList>
            <person name="Kawai M."/>
            <person name="Futagami T."/>
            <person name="Toyoda A."/>
            <person name="Takaki Y."/>
            <person name="Nishi S."/>
            <person name="Hori S."/>
            <person name="Arai W."/>
            <person name="Tsubouchi T."/>
            <person name="Morono Y."/>
            <person name="Uchiyama I."/>
            <person name="Ito T."/>
            <person name="Fujiyama A."/>
            <person name="Inagaki F."/>
            <person name="Takami H."/>
        </authorList>
    </citation>
    <scope>NUCLEOTIDE SEQUENCE</scope>
    <source>
        <strain evidence="2">Expedition CK06-06</strain>
    </source>
</reference>
<proteinExistence type="predicted"/>
<dbReference type="SUPFAM" id="SSF53649">
    <property type="entry name" value="Alkaline phosphatase-like"/>
    <property type="match status" value="1"/>
</dbReference>
<evidence type="ECO:0000256" key="1">
    <source>
        <dbReference type="SAM" id="Phobius"/>
    </source>
</evidence>
<keyword evidence="1" id="KW-0472">Membrane</keyword>
<dbReference type="InterPro" id="IPR002591">
    <property type="entry name" value="Phosphodiest/P_Trfase"/>
</dbReference>
<accession>X0WJM1</accession>
<protein>
    <recommendedName>
        <fullName evidence="3">Nucleotide pyrophosphatase</fullName>
    </recommendedName>
</protein>
<dbReference type="Gene3D" id="3.40.720.10">
    <property type="entry name" value="Alkaline Phosphatase, subunit A"/>
    <property type="match status" value="1"/>
</dbReference>
<feature type="transmembrane region" description="Helical" evidence="1">
    <location>
        <begin position="20"/>
        <end position="44"/>
    </location>
</feature>
<dbReference type="Pfam" id="PF01663">
    <property type="entry name" value="Phosphodiest"/>
    <property type="match status" value="1"/>
</dbReference>
<organism evidence="2">
    <name type="scientific">marine sediment metagenome</name>
    <dbReference type="NCBI Taxonomy" id="412755"/>
    <lineage>
        <taxon>unclassified sequences</taxon>
        <taxon>metagenomes</taxon>
        <taxon>ecological metagenomes</taxon>
    </lineage>
</organism>
<gene>
    <name evidence="2" type="ORF">S01H1_47840</name>
</gene>
<comment type="caution">
    <text evidence="2">The sequence shown here is derived from an EMBL/GenBank/DDBJ whole genome shotgun (WGS) entry which is preliminary data.</text>
</comment>
<dbReference type="AlphaFoldDB" id="X0WJM1"/>